<dbReference type="PANTHER" id="PTHR30466">
    <property type="entry name" value="FLAVIN REDUCTASE"/>
    <property type="match status" value="1"/>
</dbReference>
<dbReference type="SUPFAM" id="SSF50475">
    <property type="entry name" value="FMN-binding split barrel"/>
    <property type="match status" value="1"/>
</dbReference>
<sequence length="170" mass="17995">MQVNKLQYRQAMSSLGAAVNVVTSEGPMGSSSRAGCTVSAVCSVTDEPPTVMVCINRDSRNAAAFRDSGALCVNVVSADQQGLAQLFSDRDVPVDARFAAARWSRLATGAPVLDDALASLDCEIRSVTTVGTHDMFLCEVKALRMADSGDALIYFGRHFHRLAAPVSSVP</sequence>
<dbReference type="InterPro" id="IPR002563">
    <property type="entry name" value="Flavin_Rdtase-like_dom"/>
</dbReference>
<dbReference type="OrthoDB" id="8525727at2"/>
<dbReference type="EMBL" id="SNXS01000017">
    <property type="protein sequence ID" value="TDP59740.1"/>
    <property type="molecule type" value="Genomic_DNA"/>
</dbReference>
<gene>
    <name evidence="3" type="ORF">DES47_11759</name>
</gene>
<evidence type="ECO:0000256" key="1">
    <source>
        <dbReference type="ARBA" id="ARBA00023002"/>
    </source>
</evidence>
<feature type="domain" description="Flavin reductase like" evidence="2">
    <location>
        <begin position="12"/>
        <end position="161"/>
    </location>
</feature>
<protein>
    <submittedName>
        <fullName evidence="3">Flavin reductase</fullName>
    </submittedName>
</protein>
<accession>A0A4R6QBX1</accession>
<dbReference type="InParanoid" id="A0A4R6QBX1"/>
<dbReference type="AlphaFoldDB" id="A0A4R6QBX1"/>
<keyword evidence="4" id="KW-1185">Reference proteome</keyword>
<dbReference type="SMART" id="SM00903">
    <property type="entry name" value="Flavin_Reduct"/>
    <property type="match status" value="1"/>
</dbReference>
<organism evidence="3 4">
    <name type="scientific">Roseateles toxinivorans</name>
    <dbReference type="NCBI Taxonomy" id="270368"/>
    <lineage>
        <taxon>Bacteria</taxon>
        <taxon>Pseudomonadati</taxon>
        <taxon>Pseudomonadota</taxon>
        <taxon>Betaproteobacteria</taxon>
        <taxon>Burkholderiales</taxon>
        <taxon>Sphaerotilaceae</taxon>
        <taxon>Roseateles</taxon>
    </lineage>
</organism>
<evidence type="ECO:0000313" key="4">
    <source>
        <dbReference type="Proteomes" id="UP000295361"/>
    </source>
</evidence>
<evidence type="ECO:0000259" key="2">
    <source>
        <dbReference type="SMART" id="SM00903"/>
    </source>
</evidence>
<dbReference type="PANTHER" id="PTHR30466:SF1">
    <property type="entry name" value="FMN REDUCTASE (NADH) RUTF"/>
    <property type="match status" value="1"/>
</dbReference>
<dbReference type="InterPro" id="IPR012349">
    <property type="entry name" value="Split_barrel_FMN-bd"/>
</dbReference>
<keyword evidence="1" id="KW-0560">Oxidoreductase</keyword>
<dbReference type="Pfam" id="PF01613">
    <property type="entry name" value="Flavin_Reduct"/>
    <property type="match status" value="1"/>
</dbReference>
<name>A0A4R6QBX1_9BURK</name>
<dbReference type="GO" id="GO:0042602">
    <property type="term" value="F:riboflavin reductase (NADPH) activity"/>
    <property type="evidence" value="ECO:0007669"/>
    <property type="project" value="TreeGrafter"/>
</dbReference>
<dbReference type="RefSeq" id="WP_133704035.1">
    <property type="nucleotide sequence ID" value="NZ_SNXS01000017.1"/>
</dbReference>
<dbReference type="GO" id="GO:0006208">
    <property type="term" value="P:pyrimidine nucleobase catabolic process"/>
    <property type="evidence" value="ECO:0007669"/>
    <property type="project" value="TreeGrafter"/>
</dbReference>
<dbReference type="Proteomes" id="UP000295361">
    <property type="component" value="Unassembled WGS sequence"/>
</dbReference>
<comment type="caution">
    <text evidence="3">The sequence shown here is derived from an EMBL/GenBank/DDBJ whole genome shotgun (WGS) entry which is preliminary data.</text>
</comment>
<dbReference type="GO" id="GO:0010181">
    <property type="term" value="F:FMN binding"/>
    <property type="evidence" value="ECO:0007669"/>
    <property type="project" value="InterPro"/>
</dbReference>
<reference evidence="3 4" key="1">
    <citation type="submission" date="2019-03" db="EMBL/GenBank/DDBJ databases">
        <title>Genomic Encyclopedia of Type Strains, Phase IV (KMG-IV): sequencing the most valuable type-strain genomes for metagenomic binning, comparative biology and taxonomic classification.</title>
        <authorList>
            <person name="Goeker M."/>
        </authorList>
    </citation>
    <scope>NUCLEOTIDE SEQUENCE [LARGE SCALE GENOMIC DNA]</scope>
    <source>
        <strain evidence="3 4">DSM 16998</strain>
    </source>
</reference>
<proteinExistence type="predicted"/>
<dbReference type="Gene3D" id="2.30.110.10">
    <property type="entry name" value="Electron Transport, Fmn-binding Protein, Chain A"/>
    <property type="match status" value="1"/>
</dbReference>
<dbReference type="InterPro" id="IPR050268">
    <property type="entry name" value="NADH-dep_flavin_reductase"/>
</dbReference>
<evidence type="ECO:0000313" key="3">
    <source>
        <dbReference type="EMBL" id="TDP59740.1"/>
    </source>
</evidence>
<dbReference type="FunCoup" id="A0A4R6QBX1">
    <property type="interactions" value="52"/>
</dbReference>